<organism evidence="3 4">
    <name type="scientific">Halobacillus litoralis</name>
    <dbReference type="NCBI Taxonomy" id="45668"/>
    <lineage>
        <taxon>Bacteria</taxon>
        <taxon>Bacillati</taxon>
        <taxon>Bacillota</taxon>
        <taxon>Bacilli</taxon>
        <taxon>Bacillales</taxon>
        <taxon>Bacillaceae</taxon>
        <taxon>Halobacillus</taxon>
    </lineage>
</organism>
<dbReference type="Pfam" id="PF12945">
    <property type="entry name" value="PilZNR"/>
    <property type="match status" value="1"/>
</dbReference>
<name>A0A845DYF3_9BACI</name>
<dbReference type="EMBL" id="WMEZ01000001">
    <property type="protein sequence ID" value="MYL48447.1"/>
    <property type="molecule type" value="Genomic_DNA"/>
</dbReference>
<dbReference type="Proteomes" id="UP000447393">
    <property type="component" value="Unassembled WGS sequence"/>
</dbReference>
<evidence type="ECO:0000259" key="1">
    <source>
        <dbReference type="Pfam" id="PF07238"/>
    </source>
</evidence>
<accession>A0A845DYF3</accession>
<dbReference type="GO" id="GO:0035438">
    <property type="term" value="F:cyclic-di-GMP binding"/>
    <property type="evidence" value="ECO:0007669"/>
    <property type="project" value="InterPro"/>
</dbReference>
<dbReference type="Gene3D" id="2.40.10.220">
    <property type="entry name" value="predicted glycosyltransferase like domains"/>
    <property type="match status" value="1"/>
</dbReference>
<dbReference type="Pfam" id="PF07238">
    <property type="entry name" value="PilZ"/>
    <property type="match status" value="1"/>
</dbReference>
<evidence type="ECO:0000259" key="2">
    <source>
        <dbReference type="Pfam" id="PF12945"/>
    </source>
</evidence>
<sequence length="221" mass="25477">MMENLKVGTPLTLELKKSEVDEVDHYKCKLVDFEDSKIYIDYPVHTKTGRTGFFLDGTQFQASFVGQDQSVYWFKTEVISREKRNIPVIGLFFPGLEELNRVQRRQYVRVDASVDVAVEKDDRSFSTITNDISGGGVMVVQTRSEKLAEEEKIDMTLVLPMNGGETHYVFAKGQVIRVIPSKDSQPERVSIEFIDIHEKDRQLIIKYCFEQQMLSRVRALK</sequence>
<dbReference type="SUPFAM" id="SSF141371">
    <property type="entry name" value="PilZ domain-like"/>
    <property type="match status" value="1"/>
</dbReference>
<reference evidence="3 4" key="1">
    <citation type="submission" date="2019-11" db="EMBL/GenBank/DDBJ databases">
        <title>Genome sequences of 17 halophilic strains isolated from different environments.</title>
        <authorList>
            <person name="Furrow R.E."/>
        </authorList>
    </citation>
    <scope>NUCLEOTIDE SEQUENCE [LARGE SCALE GENOMIC DNA]</scope>
    <source>
        <strain evidence="3 4">22505_10_Sand</strain>
    </source>
</reference>
<dbReference type="InterPro" id="IPR009875">
    <property type="entry name" value="PilZ_domain"/>
</dbReference>
<proteinExistence type="predicted"/>
<dbReference type="InterPro" id="IPR009926">
    <property type="entry name" value="T3SS_YcgR_PilZN"/>
</dbReference>
<feature type="domain" description="Type III secretion system flagellar brake protein YcgR PilZN" evidence="2">
    <location>
        <begin position="6"/>
        <end position="94"/>
    </location>
</feature>
<comment type="caution">
    <text evidence="3">The sequence shown here is derived from an EMBL/GenBank/DDBJ whole genome shotgun (WGS) entry which is preliminary data.</text>
</comment>
<protein>
    <submittedName>
        <fullName evidence="3">Pilus assembly protein PilZ</fullName>
    </submittedName>
</protein>
<feature type="domain" description="PilZ" evidence="1">
    <location>
        <begin position="103"/>
        <end position="210"/>
    </location>
</feature>
<dbReference type="AlphaFoldDB" id="A0A845DYF3"/>
<gene>
    <name evidence="3" type="ORF">GLV98_03085</name>
</gene>
<evidence type="ECO:0000313" key="3">
    <source>
        <dbReference type="EMBL" id="MYL48447.1"/>
    </source>
</evidence>
<evidence type="ECO:0000313" key="4">
    <source>
        <dbReference type="Proteomes" id="UP000447393"/>
    </source>
</evidence>